<feature type="compositionally biased region" description="Low complexity" evidence="1">
    <location>
        <begin position="172"/>
        <end position="188"/>
    </location>
</feature>
<evidence type="ECO:0000313" key="3">
    <source>
        <dbReference type="Proteomes" id="UP000008837"/>
    </source>
</evidence>
<dbReference type="AlphaFoldDB" id="A8Q2T3"/>
<feature type="compositionally biased region" description="Basic residues" evidence="1">
    <location>
        <begin position="668"/>
        <end position="684"/>
    </location>
</feature>
<feature type="compositionally biased region" description="Polar residues" evidence="1">
    <location>
        <begin position="76"/>
        <end position="92"/>
    </location>
</feature>
<keyword evidence="3" id="KW-1185">Reference proteome</keyword>
<dbReference type="Proteomes" id="UP000008837">
    <property type="component" value="Unassembled WGS sequence"/>
</dbReference>
<dbReference type="OMA" id="HESCTND"/>
<sequence>MNKEANVAGETELPRRATRSRKLPCWLRSPSPTPLSAHKPAEKLERSSTRVAEGTITQTTDANTAGVRDSAIVTPAASTSMLNTAGTSSSKETGPGKRQRRPSSMYKPPEALTADLNRTSPLTTASPSLSKSSKSSRSRTKPSTKTEDDSSRVSTRITLRVPSRSAQPRTQSPSASTSTTPSSCALASKPNVPERMAGEVTPSSKPTIPPSSEASSIPVTFTRRGECFSEPHRPRHESCTNDMAGIMSPKPVRTADGVCRMGMAPVSDDEEDDEEEDHVVDELARDALHVDFAERAWAISIDDAKYRGGHAEIFCAAAEQGSYGRNEALDIGNLGDGSRIDAGAFRDACSGGCDDYEDDDDDDNDFHQTMLQDAELDMLTRVDSPKGSEDDDALTDGHATTPASCGLKDSPDEIRSCTPPMSEETKDTVFAHALPVPHPRTSDSGTHAGSLTLSLPYEFAACTTSTPLPDANGETPLTPVHTMTAAELAEMSSCQDEEKNNGLPALAAPSLPSDLSRDSPNSVPGSPASPTVYRVSNSGWEDSSAACPTTNQSVNMNFTDVQYQEHDFHAGDSGRLDSLPEPPLLDDVFESSETSPAPHEQDIIPKNEGWLCIDTSSNVKLPSHLHDDAELDPFFSPPEKMMALTDLDRAWDWLGDLSETSAASHHSADRKRKRNTHALVRRPRAAIAGKATTTVSPTSGGDGSTSTASSCTLNQPRSRLSRLRSRAL</sequence>
<feature type="region of interest" description="Disordered" evidence="1">
    <location>
        <begin position="382"/>
        <end position="425"/>
    </location>
</feature>
<reference evidence="2 3" key="1">
    <citation type="journal article" date="2007" name="Proc. Natl. Acad. Sci. U.S.A.">
        <title>Dandruff-associated Malassezia genomes reveal convergent and divergent virulence traits shared with plant and human fungal pathogens.</title>
        <authorList>
            <person name="Xu J."/>
            <person name="Saunders C.W."/>
            <person name="Hu P."/>
            <person name="Grant R.A."/>
            <person name="Boekhout T."/>
            <person name="Kuramae E.E."/>
            <person name="Kronstad J.W."/>
            <person name="Deangelis Y.M."/>
            <person name="Reeder N.L."/>
            <person name="Johnstone K.R."/>
            <person name="Leland M."/>
            <person name="Fieno A.M."/>
            <person name="Begley W.M."/>
            <person name="Sun Y."/>
            <person name="Lacey M.P."/>
            <person name="Chaudhary T."/>
            <person name="Keough T."/>
            <person name="Chu L."/>
            <person name="Sears R."/>
            <person name="Yuan B."/>
            <person name="Dawson T.L.Jr."/>
        </authorList>
    </citation>
    <scope>NUCLEOTIDE SEQUENCE [LARGE SCALE GENOMIC DNA]</scope>
    <source>
        <strain evidence="3">ATCC MYA-4612 / CBS 7966</strain>
    </source>
</reference>
<dbReference type="EMBL" id="AAYY01000008">
    <property type="protein sequence ID" value="EDP43222.1"/>
    <property type="molecule type" value="Genomic_DNA"/>
</dbReference>
<protein>
    <submittedName>
        <fullName evidence="2">Uncharacterized protein</fullName>
    </submittedName>
</protein>
<feature type="compositionally biased region" description="Low complexity" evidence="1">
    <location>
        <begin position="201"/>
        <end position="212"/>
    </location>
</feature>
<dbReference type="InParanoid" id="A8Q2T3"/>
<accession>A8Q2T3</accession>
<feature type="compositionally biased region" description="Low complexity" evidence="1">
    <location>
        <begin position="509"/>
        <end position="522"/>
    </location>
</feature>
<dbReference type="OrthoDB" id="3351982at2759"/>
<dbReference type="VEuPathDB" id="FungiDB:MGL_2232"/>
<comment type="caution">
    <text evidence="2">The sequence shown here is derived from an EMBL/GenBank/DDBJ whole genome shotgun (WGS) entry which is preliminary data.</text>
</comment>
<organism evidence="2 3">
    <name type="scientific">Malassezia globosa (strain ATCC MYA-4612 / CBS 7966)</name>
    <name type="common">Dandruff-associated fungus</name>
    <dbReference type="NCBI Taxonomy" id="425265"/>
    <lineage>
        <taxon>Eukaryota</taxon>
        <taxon>Fungi</taxon>
        <taxon>Dikarya</taxon>
        <taxon>Basidiomycota</taxon>
        <taxon>Ustilaginomycotina</taxon>
        <taxon>Malasseziomycetes</taxon>
        <taxon>Malasseziales</taxon>
        <taxon>Malasseziaceae</taxon>
        <taxon>Malassezia</taxon>
    </lineage>
</organism>
<feature type="compositionally biased region" description="Basic and acidic residues" evidence="1">
    <location>
        <begin position="223"/>
        <end position="239"/>
    </location>
</feature>
<gene>
    <name evidence="2" type="ORF">MGL_2232</name>
</gene>
<name>A8Q2T3_MALGO</name>
<feature type="region of interest" description="Disordered" evidence="1">
    <location>
        <begin position="662"/>
        <end position="728"/>
    </location>
</feature>
<dbReference type="KEGG" id="mgl:MGL_2232"/>
<feature type="compositionally biased region" description="Basic residues" evidence="1">
    <location>
        <begin position="719"/>
        <end position="728"/>
    </location>
</feature>
<evidence type="ECO:0000313" key="2">
    <source>
        <dbReference type="EMBL" id="EDP43222.1"/>
    </source>
</evidence>
<feature type="compositionally biased region" description="Basic and acidic residues" evidence="1">
    <location>
        <begin position="39"/>
        <end position="48"/>
    </location>
</feature>
<proteinExistence type="predicted"/>
<feature type="compositionally biased region" description="Low complexity" evidence="1">
    <location>
        <begin position="692"/>
        <end position="712"/>
    </location>
</feature>
<feature type="region of interest" description="Disordered" evidence="1">
    <location>
        <begin position="490"/>
        <end position="548"/>
    </location>
</feature>
<dbReference type="GeneID" id="5854743"/>
<feature type="region of interest" description="Disordered" evidence="1">
    <location>
        <begin position="1"/>
        <end position="254"/>
    </location>
</feature>
<feature type="compositionally biased region" description="Polar residues" evidence="1">
    <location>
        <begin position="534"/>
        <end position="548"/>
    </location>
</feature>
<dbReference type="RefSeq" id="XP_001730436.1">
    <property type="nucleotide sequence ID" value="XM_001730384.1"/>
</dbReference>
<evidence type="ECO:0000256" key="1">
    <source>
        <dbReference type="SAM" id="MobiDB-lite"/>
    </source>
</evidence>
<feature type="compositionally biased region" description="Low complexity" evidence="1">
    <location>
        <begin position="118"/>
        <end position="133"/>
    </location>
</feature>